<dbReference type="InterPro" id="IPR036388">
    <property type="entry name" value="WH-like_DNA-bd_sf"/>
</dbReference>
<dbReference type="Proteomes" id="UP000732298">
    <property type="component" value="Unassembled WGS sequence"/>
</dbReference>
<dbReference type="EMBL" id="JACQPB010000013">
    <property type="protein sequence ID" value="MBI4210073.1"/>
    <property type="molecule type" value="Genomic_DNA"/>
</dbReference>
<dbReference type="InterPro" id="IPR036390">
    <property type="entry name" value="WH_DNA-bd_sf"/>
</dbReference>
<dbReference type="AlphaFoldDB" id="A0A8T3YII8"/>
<evidence type="ECO:0000313" key="1">
    <source>
        <dbReference type="EMBL" id="MBI4210073.1"/>
    </source>
</evidence>
<dbReference type="SUPFAM" id="SSF46785">
    <property type="entry name" value="Winged helix' DNA-binding domain"/>
    <property type="match status" value="1"/>
</dbReference>
<evidence type="ECO:0008006" key="3">
    <source>
        <dbReference type="Google" id="ProtNLM"/>
    </source>
</evidence>
<comment type="caution">
    <text evidence="1">The sequence shown here is derived from an EMBL/GenBank/DDBJ whole genome shotgun (WGS) entry which is preliminary data.</text>
</comment>
<sequence>MKKITVKIGVDMSDDLDKLDDPKNVDKFPDSIIYFKSIRQLASTLSAQKLSLLQYLTQVTGEPVTKVAIELGRKKEAVSRDLHQLEKLGLLQMERQGKKVYPKVSYEAIQIEL</sequence>
<gene>
    <name evidence="1" type="ORF">HY544_01020</name>
</gene>
<proteinExistence type="predicted"/>
<reference evidence="1" key="1">
    <citation type="submission" date="2020-07" db="EMBL/GenBank/DDBJ databases">
        <title>Huge and variable diversity of episymbiotic CPR bacteria and DPANN archaea in groundwater ecosystems.</title>
        <authorList>
            <person name="He C.Y."/>
            <person name="Keren R."/>
            <person name="Whittaker M."/>
            <person name="Farag I.F."/>
            <person name="Doudna J."/>
            <person name="Cate J.H.D."/>
            <person name="Banfield J.F."/>
        </authorList>
    </citation>
    <scope>NUCLEOTIDE SEQUENCE</scope>
    <source>
        <strain evidence="1">NC_groundwater_1296_Ag_S-0.2um_52_80</strain>
    </source>
</reference>
<name>A0A8T3YII8_9ARCH</name>
<dbReference type="Gene3D" id="1.10.10.10">
    <property type="entry name" value="Winged helix-like DNA-binding domain superfamily/Winged helix DNA-binding domain"/>
    <property type="match status" value="1"/>
</dbReference>
<protein>
    <recommendedName>
        <fullName evidence="3">HTH arsR-type domain-containing protein</fullName>
    </recommendedName>
</protein>
<dbReference type="Pfam" id="PF25212">
    <property type="entry name" value="HVO_A0114"/>
    <property type="match status" value="1"/>
</dbReference>
<accession>A0A8T3YII8</accession>
<organism evidence="1 2">
    <name type="scientific">Candidatus Iainarchaeum sp</name>
    <dbReference type="NCBI Taxonomy" id="3101447"/>
    <lineage>
        <taxon>Archaea</taxon>
        <taxon>Candidatus Iainarchaeota</taxon>
        <taxon>Candidatus Iainarchaeia</taxon>
        <taxon>Candidatus Iainarchaeales</taxon>
        <taxon>Candidatus Iainarchaeaceae</taxon>
        <taxon>Candidatus Iainarchaeum</taxon>
    </lineage>
</organism>
<evidence type="ECO:0000313" key="2">
    <source>
        <dbReference type="Proteomes" id="UP000732298"/>
    </source>
</evidence>